<dbReference type="GO" id="GO:0010026">
    <property type="term" value="P:trichome differentiation"/>
    <property type="evidence" value="ECO:0007669"/>
    <property type="project" value="EnsemblPlants"/>
</dbReference>
<evidence type="ECO:0000256" key="5">
    <source>
        <dbReference type="ARBA" id="ARBA00022763"/>
    </source>
</evidence>
<dbReference type="GO" id="GO:0006334">
    <property type="term" value="P:nucleosome assembly"/>
    <property type="evidence" value="ECO:0007669"/>
    <property type="project" value="EnsemblPlants"/>
</dbReference>
<dbReference type="EMBL" id="LEKV01005212">
    <property type="protein sequence ID" value="KVH89405.1"/>
    <property type="molecule type" value="Genomic_DNA"/>
</dbReference>
<evidence type="ECO:0000259" key="15">
    <source>
        <dbReference type="Pfam" id="PF24105"/>
    </source>
</evidence>
<dbReference type="GO" id="GO:0031507">
    <property type="term" value="P:heterochromatin formation"/>
    <property type="evidence" value="ECO:0007669"/>
    <property type="project" value="EnsemblPlants"/>
</dbReference>
<feature type="compositionally biased region" description="Basic and acidic residues" evidence="14">
    <location>
        <begin position="355"/>
        <end position="365"/>
    </location>
</feature>
<evidence type="ECO:0000256" key="12">
    <source>
        <dbReference type="ARBA" id="ARBA00077035"/>
    </source>
</evidence>
<evidence type="ECO:0000313" key="17">
    <source>
        <dbReference type="Proteomes" id="UP000243975"/>
    </source>
</evidence>
<dbReference type="GO" id="GO:0000724">
    <property type="term" value="P:double-strand break repair via homologous recombination"/>
    <property type="evidence" value="ECO:0007669"/>
    <property type="project" value="EnsemblPlants"/>
</dbReference>
<keyword evidence="4" id="KW-0677">Repeat</keyword>
<dbReference type="OMA" id="CTTPEIS"/>
<evidence type="ECO:0000256" key="6">
    <source>
        <dbReference type="ARBA" id="ARBA00022853"/>
    </source>
</evidence>
<reference evidence="16 17" key="1">
    <citation type="journal article" date="2016" name="Sci. Rep.">
        <title>The genome sequence of the outbreeding globe artichoke constructed de novo incorporating a phase-aware low-pass sequencing strategy of F1 progeny.</title>
        <authorList>
            <person name="Scaglione D."/>
            <person name="Reyes-Chin-Wo S."/>
            <person name="Acquadro A."/>
            <person name="Froenicke L."/>
            <person name="Portis E."/>
            <person name="Beitel C."/>
            <person name="Tirone M."/>
            <person name="Mauro R."/>
            <person name="Lo Monaco A."/>
            <person name="Mauromicale G."/>
            <person name="Faccioli P."/>
            <person name="Cattivelli L."/>
            <person name="Rieseberg L."/>
            <person name="Michelmore R."/>
            <person name="Lanteri S."/>
        </authorList>
    </citation>
    <scope>NUCLEOTIDE SEQUENCE [LARGE SCALE GENOMIC DNA]</scope>
    <source>
        <strain evidence="16">2C</strain>
    </source>
</reference>
<keyword evidence="7" id="KW-0805">Transcription regulation</keyword>
<evidence type="ECO:0000256" key="2">
    <source>
        <dbReference type="ARBA" id="ARBA00007306"/>
    </source>
</evidence>
<dbReference type="PROSITE" id="PS50294">
    <property type="entry name" value="WD_REPEATS_REGION"/>
    <property type="match status" value="2"/>
</dbReference>
<dbReference type="SUPFAM" id="SSF50978">
    <property type="entry name" value="WD40 repeat-like"/>
    <property type="match status" value="1"/>
</dbReference>
<evidence type="ECO:0000256" key="9">
    <source>
        <dbReference type="ARBA" id="ARBA00023172"/>
    </source>
</evidence>
<dbReference type="PROSITE" id="PS50082">
    <property type="entry name" value="WD_REPEATS_2"/>
    <property type="match status" value="3"/>
</dbReference>
<evidence type="ECO:0000256" key="4">
    <source>
        <dbReference type="ARBA" id="ARBA00022737"/>
    </source>
</evidence>
<dbReference type="GO" id="GO:0033186">
    <property type="term" value="C:CAF-1 complex"/>
    <property type="evidence" value="ECO:0007669"/>
    <property type="project" value="EnsemblPlants"/>
</dbReference>
<dbReference type="GO" id="GO:0009933">
    <property type="term" value="P:meristem structural organization"/>
    <property type="evidence" value="ECO:0007669"/>
    <property type="project" value="EnsemblPlants"/>
</dbReference>
<dbReference type="Gene3D" id="2.130.10.10">
    <property type="entry name" value="YVTN repeat-like/Quinoprotein amine dehydrogenase"/>
    <property type="match status" value="1"/>
</dbReference>
<evidence type="ECO:0000313" key="16">
    <source>
        <dbReference type="EMBL" id="KVH89405.1"/>
    </source>
</evidence>
<sequence>MKGGTLQINWHDTKPVLTLDFHPISGILATAGADYDIKLWLIASEAGEKKVPTATYHNSLSYHGSAVNTIRFSPSGELLASGADGGELIIWKLHNSDSGQVWKVLKTLSFHRKDVLDLEWSTDGAFLISGSVDNSCIIWDVNKGSVHQILDGHFHYVQGVAWDPLNKYAASLSSDRTCRIYVKKPQNKTKGSEKLNYVCQHVLAKVEPQVVEESKSAKHHLFHDETLPSFFRRLAWSPDGSFLLVPAGSYKLSPTSEPVNTAYARFNAPRCQQSGCSSAFLPFGLQPSWVDLMSPTAKFLALSSQDGYCTLVEFENDELGLPVSLSDKLVVADQNTIVVHDVEKPEEMIKEKEIVNADTREKKEVNPTGKQTSPSTTLPSKPAKRRITPMAIG</sequence>
<keyword evidence="3 13" id="KW-0853">WD repeat</keyword>
<keyword evidence="8" id="KW-0804">Transcription</keyword>
<comment type="similarity">
    <text evidence="2">Belongs to the WD repeat HIR1 family.</text>
</comment>
<dbReference type="GO" id="GO:0006335">
    <property type="term" value="P:DNA replication-dependent chromatin assembly"/>
    <property type="evidence" value="ECO:0007669"/>
    <property type="project" value="InterPro"/>
</dbReference>
<dbReference type="GO" id="GO:0009555">
    <property type="term" value="P:pollen development"/>
    <property type="evidence" value="ECO:0007669"/>
    <property type="project" value="EnsemblPlants"/>
</dbReference>
<dbReference type="PROSITE" id="PS00678">
    <property type="entry name" value="WD_REPEATS_1"/>
    <property type="match status" value="1"/>
</dbReference>
<keyword evidence="17" id="KW-1185">Reference proteome</keyword>
<comment type="caution">
    <text evidence="16">The sequence shown here is derived from an EMBL/GenBank/DDBJ whole genome shotgun (WGS) entry which is preliminary data.</text>
</comment>
<dbReference type="InterPro" id="IPR001680">
    <property type="entry name" value="WD40_rpt"/>
</dbReference>
<evidence type="ECO:0000256" key="14">
    <source>
        <dbReference type="SAM" id="MobiDB-lite"/>
    </source>
</evidence>
<dbReference type="AlphaFoldDB" id="A0A103XES0"/>
<gene>
    <name evidence="16" type="ORF">Ccrd_008603</name>
</gene>
<feature type="domain" description="CAF1B/HIR1 beta-propeller" evidence="15">
    <location>
        <begin position="1"/>
        <end position="264"/>
    </location>
</feature>
<dbReference type="Proteomes" id="UP000243975">
    <property type="component" value="Unassembled WGS sequence"/>
</dbReference>
<evidence type="ECO:0000256" key="3">
    <source>
        <dbReference type="ARBA" id="ARBA00022574"/>
    </source>
</evidence>
<comment type="subcellular location">
    <subcellularLocation>
        <location evidence="1">Nucleus</location>
    </subcellularLocation>
</comment>
<dbReference type="PANTHER" id="PTHR15271">
    <property type="entry name" value="CHROMATIN ASSEMBLY FACTOR 1 SUBUNIT B"/>
    <property type="match status" value="1"/>
</dbReference>
<evidence type="ECO:0000256" key="10">
    <source>
        <dbReference type="ARBA" id="ARBA00023204"/>
    </source>
</evidence>
<feature type="repeat" description="WD" evidence="13">
    <location>
        <begin position="16"/>
        <end position="40"/>
    </location>
</feature>
<keyword evidence="6" id="KW-0156">Chromatin regulator</keyword>
<feature type="repeat" description="WD" evidence="13">
    <location>
        <begin position="60"/>
        <end position="101"/>
    </location>
</feature>
<evidence type="ECO:0000256" key="7">
    <source>
        <dbReference type="ARBA" id="ARBA00023015"/>
    </source>
</evidence>
<protein>
    <recommendedName>
        <fullName evidence="12">CAF-1 p60 homolog</fullName>
    </recommendedName>
</protein>
<dbReference type="GO" id="GO:0005634">
    <property type="term" value="C:nucleus"/>
    <property type="evidence" value="ECO:0007669"/>
    <property type="project" value="UniProtKB-SubCell"/>
</dbReference>
<evidence type="ECO:0000256" key="11">
    <source>
        <dbReference type="ARBA" id="ARBA00023242"/>
    </source>
</evidence>
<proteinExistence type="inferred from homology"/>
<organism evidence="16 17">
    <name type="scientific">Cynara cardunculus var. scolymus</name>
    <name type="common">Globe artichoke</name>
    <name type="synonym">Cynara scolymus</name>
    <dbReference type="NCBI Taxonomy" id="59895"/>
    <lineage>
        <taxon>Eukaryota</taxon>
        <taxon>Viridiplantae</taxon>
        <taxon>Streptophyta</taxon>
        <taxon>Embryophyta</taxon>
        <taxon>Tracheophyta</taxon>
        <taxon>Spermatophyta</taxon>
        <taxon>Magnoliopsida</taxon>
        <taxon>eudicotyledons</taxon>
        <taxon>Gunneridae</taxon>
        <taxon>Pentapetalae</taxon>
        <taxon>asterids</taxon>
        <taxon>campanulids</taxon>
        <taxon>Asterales</taxon>
        <taxon>Asteraceae</taxon>
        <taxon>Carduoideae</taxon>
        <taxon>Cardueae</taxon>
        <taxon>Carduinae</taxon>
        <taxon>Cynara</taxon>
    </lineage>
</organism>
<keyword evidence="5" id="KW-0227">DNA damage</keyword>
<dbReference type="InterPro" id="IPR015943">
    <property type="entry name" value="WD40/YVTN_repeat-like_dom_sf"/>
</dbReference>
<evidence type="ECO:0000256" key="1">
    <source>
        <dbReference type="ARBA" id="ARBA00004123"/>
    </source>
</evidence>
<dbReference type="InterPro" id="IPR055410">
    <property type="entry name" value="Beta-prop_CAF1B_HIR1"/>
</dbReference>
<name>A0A103XES0_CYNCS</name>
<dbReference type="Gramene" id="KVH89405">
    <property type="protein sequence ID" value="KVH89405"/>
    <property type="gene ID" value="Ccrd_008603"/>
</dbReference>
<dbReference type="InterPro" id="IPR019775">
    <property type="entry name" value="WD40_repeat_CS"/>
</dbReference>
<dbReference type="PANTHER" id="PTHR15271:SF4">
    <property type="entry name" value="CHROMATIN ASSEMBLY FACTOR 1 SUBUNIT B"/>
    <property type="match status" value="1"/>
</dbReference>
<accession>A0A103XES0</accession>
<feature type="repeat" description="WD" evidence="13">
    <location>
        <begin position="108"/>
        <end position="149"/>
    </location>
</feature>
<dbReference type="InterPro" id="IPR036322">
    <property type="entry name" value="WD40_repeat_dom_sf"/>
</dbReference>
<dbReference type="InterPro" id="IPR045145">
    <property type="entry name" value="PTHR15271"/>
</dbReference>
<evidence type="ECO:0000256" key="13">
    <source>
        <dbReference type="PROSITE-ProRule" id="PRU00221"/>
    </source>
</evidence>
<dbReference type="GO" id="GO:0048366">
    <property type="term" value="P:leaf development"/>
    <property type="evidence" value="ECO:0007669"/>
    <property type="project" value="EnsemblPlants"/>
</dbReference>
<dbReference type="Pfam" id="PF24105">
    <property type="entry name" value="Beta-prop_CAF1B_HIR1"/>
    <property type="match status" value="1"/>
</dbReference>
<dbReference type="FunFam" id="2.130.10.10:FF:000466">
    <property type="entry name" value="Chromatin assembly factor 1 subunit FAS2"/>
    <property type="match status" value="1"/>
</dbReference>
<keyword evidence="11" id="KW-0539">Nucleus</keyword>
<feature type="compositionally biased region" description="Polar residues" evidence="14">
    <location>
        <begin position="368"/>
        <end position="379"/>
    </location>
</feature>
<keyword evidence="10" id="KW-0234">DNA repair</keyword>
<dbReference type="SMART" id="SM00320">
    <property type="entry name" value="WD40"/>
    <property type="match status" value="4"/>
</dbReference>
<evidence type="ECO:0000256" key="8">
    <source>
        <dbReference type="ARBA" id="ARBA00023163"/>
    </source>
</evidence>
<feature type="region of interest" description="Disordered" evidence="14">
    <location>
        <begin position="355"/>
        <end position="393"/>
    </location>
</feature>
<keyword evidence="9" id="KW-0233">DNA recombination</keyword>
<dbReference type="STRING" id="59895.A0A103XES0"/>